<sequence length="204" mass="22964">MRSPSANLQKKVQREEKDWRIGREGEGLPGWWWWKVEALRAWTGGGEKRRPSTGGAKSDRAGKAKAIERQSVKEEHLGAKDSKRGCDQTARYLQVQEPRRRKRITSSYSWKSWVSSVTARRETGLTSVPSPAPGMEETRGLLWNGHGNHHCGIMQNPIESCGTILLLLLLLLLLESDRVEVKVNFEPASRGQGQRGKRQADLKG</sequence>
<evidence type="ECO:0000313" key="3">
    <source>
        <dbReference type="Proteomes" id="UP001610444"/>
    </source>
</evidence>
<dbReference type="GeneID" id="98151099"/>
<feature type="compositionally biased region" description="Polar residues" evidence="1">
    <location>
        <begin position="1"/>
        <end position="10"/>
    </location>
</feature>
<evidence type="ECO:0000256" key="1">
    <source>
        <dbReference type="SAM" id="MobiDB-lite"/>
    </source>
</evidence>
<feature type="region of interest" description="Disordered" evidence="1">
    <location>
        <begin position="44"/>
        <end position="84"/>
    </location>
</feature>
<keyword evidence="3" id="KW-1185">Reference proteome</keyword>
<dbReference type="EMBL" id="JBFXLR010000001">
    <property type="protein sequence ID" value="KAL2861742.1"/>
    <property type="molecule type" value="Genomic_DNA"/>
</dbReference>
<organism evidence="2 3">
    <name type="scientific">Aspergillus pseudodeflectus</name>
    <dbReference type="NCBI Taxonomy" id="176178"/>
    <lineage>
        <taxon>Eukaryota</taxon>
        <taxon>Fungi</taxon>
        <taxon>Dikarya</taxon>
        <taxon>Ascomycota</taxon>
        <taxon>Pezizomycotina</taxon>
        <taxon>Eurotiomycetes</taxon>
        <taxon>Eurotiomycetidae</taxon>
        <taxon>Eurotiales</taxon>
        <taxon>Aspergillaceae</taxon>
        <taxon>Aspergillus</taxon>
        <taxon>Aspergillus subgen. Nidulantes</taxon>
    </lineage>
</organism>
<gene>
    <name evidence="2" type="ORF">BJX68DRAFT_11270</name>
</gene>
<feature type="compositionally biased region" description="Basic and acidic residues" evidence="1">
    <location>
        <begin position="12"/>
        <end position="26"/>
    </location>
</feature>
<evidence type="ECO:0000313" key="2">
    <source>
        <dbReference type="EMBL" id="KAL2861742.1"/>
    </source>
</evidence>
<protein>
    <submittedName>
        <fullName evidence="2">Uncharacterized protein</fullName>
    </submittedName>
</protein>
<proteinExistence type="predicted"/>
<feature type="compositionally biased region" description="Basic and acidic residues" evidence="1">
    <location>
        <begin position="57"/>
        <end position="84"/>
    </location>
</feature>
<dbReference type="Proteomes" id="UP001610444">
    <property type="component" value="Unassembled WGS sequence"/>
</dbReference>
<dbReference type="RefSeq" id="XP_070905832.1">
    <property type="nucleotide sequence ID" value="XM_071035935.1"/>
</dbReference>
<accession>A0ABR4LB27</accession>
<comment type="caution">
    <text evidence="2">The sequence shown here is derived from an EMBL/GenBank/DDBJ whole genome shotgun (WGS) entry which is preliminary data.</text>
</comment>
<reference evidence="2 3" key="1">
    <citation type="submission" date="2024-07" db="EMBL/GenBank/DDBJ databases">
        <title>Section-level genome sequencing and comparative genomics of Aspergillus sections Usti and Cavernicolus.</title>
        <authorList>
            <consortium name="Lawrence Berkeley National Laboratory"/>
            <person name="Nybo J.L."/>
            <person name="Vesth T.C."/>
            <person name="Theobald S."/>
            <person name="Frisvad J.C."/>
            <person name="Larsen T.O."/>
            <person name="Kjaerboelling I."/>
            <person name="Rothschild-Mancinelli K."/>
            <person name="Lyhne E.K."/>
            <person name="Kogle M.E."/>
            <person name="Barry K."/>
            <person name="Clum A."/>
            <person name="Na H."/>
            <person name="Ledsgaard L."/>
            <person name="Lin J."/>
            <person name="Lipzen A."/>
            <person name="Kuo A."/>
            <person name="Riley R."/>
            <person name="Mondo S."/>
            <person name="LaButti K."/>
            <person name="Haridas S."/>
            <person name="Pangalinan J."/>
            <person name="Salamov A.A."/>
            <person name="Simmons B.A."/>
            <person name="Magnuson J.K."/>
            <person name="Chen J."/>
            <person name="Drula E."/>
            <person name="Henrissat B."/>
            <person name="Wiebenga A."/>
            <person name="Lubbers R.J."/>
            <person name="Gomes A.C."/>
            <person name="Macurrencykelacurrency M.R."/>
            <person name="Stajich J."/>
            <person name="Grigoriev I.V."/>
            <person name="Mortensen U.H."/>
            <person name="De vries R.P."/>
            <person name="Baker S.E."/>
            <person name="Andersen M.R."/>
        </authorList>
    </citation>
    <scope>NUCLEOTIDE SEQUENCE [LARGE SCALE GENOMIC DNA]</scope>
    <source>
        <strain evidence="2 3">CBS 756.74</strain>
    </source>
</reference>
<name>A0ABR4LB27_9EURO</name>
<feature type="region of interest" description="Disordered" evidence="1">
    <location>
        <begin position="1"/>
        <end position="26"/>
    </location>
</feature>